<gene>
    <name evidence="2" type="ORF">NIE36_32275</name>
    <name evidence="1" type="ORF">OSB80_32340</name>
</gene>
<dbReference type="AlphaFoldDB" id="A0AAP5EYC0"/>
<evidence type="ECO:0000313" key="3">
    <source>
        <dbReference type="Proteomes" id="UP001209412"/>
    </source>
</evidence>
<keyword evidence="3" id="KW-1185">Reference proteome</keyword>
<dbReference type="Proteomes" id="UP001242288">
    <property type="component" value="Unassembled WGS sequence"/>
</dbReference>
<dbReference type="RefSeq" id="WP_266260807.1">
    <property type="nucleotide sequence ID" value="NZ_JAMXWF010000036.1"/>
</dbReference>
<comment type="caution">
    <text evidence="2">The sequence shown here is derived from an EMBL/GenBank/DDBJ whole genome shotgun (WGS) entry which is preliminary data.</text>
</comment>
<dbReference type="EMBL" id="JAPKHW010000036">
    <property type="protein sequence ID" value="MCX4150012.1"/>
    <property type="molecule type" value="Genomic_DNA"/>
</dbReference>
<sequence length="178" mass="19437">MTFDEYRKRFRASRGFQRYTSEQRANHASSHRLTQNKRISTGEYFYAHVHVPGIAFPRRQTAERAGYDAYLLSLESEGTAPAVGGTAPAQPKVPPIHLTHTGPSAGATLCGARRDGGTAHHAVYAPVQRDDYRALCCVACLKEFARAWAGARTKPDWVTTLLAAAAHEVASTQLALSL</sequence>
<dbReference type="Proteomes" id="UP001209412">
    <property type="component" value="Unassembled WGS sequence"/>
</dbReference>
<proteinExistence type="predicted"/>
<evidence type="ECO:0000313" key="2">
    <source>
        <dbReference type="EMBL" id="MDQ6411830.1"/>
    </source>
</evidence>
<reference evidence="2" key="1">
    <citation type="submission" date="2022-06" db="EMBL/GenBank/DDBJ databases">
        <title>PHB producers.</title>
        <authorList>
            <person name="Besaury L."/>
        </authorList>
    </citation>
    <scope>NUCLEOTIDE SEQUENCE</scope>
    <source>
        <strain evidence="2 3">SEWS6</strain>
    </source>
</reference>
<name>A0AAP5EYC0_9BURK</name>
<evidence type="ECO:0000313" key="4">
    <source>
        <dbReference type="Proteomes" id="UP001242288"/>
    </source>
</evidence>
<dbReference type="EMBL" id="JAMXWF010000036">
    <property type="protein sequence ID" value="MDQ6411830.1"/>
    <property type="molecule type" value="Genomic_DNA"/>
</dbReference>
<protein>
    <submittedName>
        <fullName evidence="2">Uncharacterized protein</fullName>
    </submittedName>
</protein>
<accession>A0AAP5EYC0</accession>
<organism evidence="2 4">
    <name type="scientific">Paraburkholderia madseniana</name>
    <dbReference type="NCBI Taxonomy" id="2599607"/>
    <lineage>
        <taxon>Bacteria</taxon>
        <taxon>Pseudomonadati</taxon>
        <taxon>Pseudomonadota</taxon>
        <taxon>Betaproteobacteria</taxon>
        <taxon>Burkholderiales</taxon>
        <taxon>Burkholderiaceae</taxon>
        <taxon>Paraburkholderia</taxon>
    </lineage>
</organism>
<evidence type="ECO:0000313" key="1">
    <source>
        <dbReference type="EMBL" id="MCX4150012.1"/>
    </source>
</evidence>